<reference evidence="1 2" key="1">
    <citation type="journal article" date="2021" name="BMC Biol.">
        <title>Horizontally acquired antibacterial genes associated with adaptive radiation of ladybird beetles.</title>
        <authorList>
            <person name="Li H.S."/>
            <person name="Tang X.F."/>
            <person name="Huang Y.H."/>
            <person name="Xu Z.Y."/>
            <person name="Chen M.L."/>
            <person name="Du X.Y."/>
            <person name="Qiu B.Y."/>
            <person name="Chen P.T."/>
            <person name="Zhang W."/>
            <person name="Slipinski A."/>
            <person name="Escalona H.E."/>
            <person name="Waterhouse R.M."/>
            <person name="Zwick A."/>
            <person name="Pang H."/>
        </authorList>
    </citation>
    <scope>NUCLEOTIDE SEQUENCE [LARGE SCALE GENOMIC DNA]</scope>
    <source>
        <strain evidence="1">SYSU2018</strain>
    </source>
</reference>
<name>A0ABD2NYI5_9CUCU</name>
<accession>A0ABD2NYI5</accession>
<dbReference type="AlphaFoldDB" id="A0ABD2NYI5"/>
<evidence type="ECO:0000313" key="1">
    <source>
        <dbReference type="EMBL" id="KAL3283783.1"/>
    </source>
</evidence>
<protein>
    <submittedName>
        <fullName evidence="1">Uncharacterized protein</fullName>
    </submittedName>
</protein>
<dbReference type="Proteomes" id="UP001516400">
    <property type="component" value="Unassembled WGS sequence"/>
</dbReference>
<comment type="caution">
    <text evidence="1">The sequence shown here is derived from an EMBL/GenBank/DDBJ whole genome shotgun (WGS) entry which is preliminary data.</text>
</comment>
<gene>
    <name evidence="1" type="ORF">HHI36_017953</name>
</gene>
<sequence>MEKHKVKHKHGNTITYKKQILQCIGDFYQELYIYKDRNIEINNPNVPKVSNQGSEEISEITEDEILSAFKEMKYDKTTGVDGIEIEGIKYGGEEIIKALKVLLNKCLIEGITPSEGYTDACCFQIAF</sequence>
<keyword evidence="2" id="KW-1185">Reference proteome</keyword>
<proteinExistence type="predicted"/>
<evidence type="ECO:0000313" key="2">
    <source>
        <dbReference type="Proteomes" id="UP001516400"/>
    </source>
</evidence>
<organism evidence="1 2">
    <name type="scientific">Cryptolaemus montrouzieri</name>
    <dbReference type="NCBI Taxonomy" id="559131"/>
    <lineage>
        <taxon>Eukaryota</taxon>
        <taxon>Metazoa</taxon>
        <taxon>Ecdysozoa</taxon>
        <taxon>Arthropoda</taxon>
        <taxon>Hexapoda</taxon>
        <taxon>Insecta</taxon>
        <taxon>Pterygota</taxon>
        <taxon>Neoptera</taxon>
        <taxon>Endopterygota</taxon>
        <taxon>Coleoptera</taxon>
        <taxon>Polyphaga</taxon>
        <taxon>Cucujiformia</taxon>
        <taxon>Coccinelloidea</taxon>
        <taxon>Coccinellidae</taxon>
        <taxon>Scymninae</taxon>
        <taxon>Scymnini</taxon>
        <taxon>Cryptolaemus</taxon>
    </lineage>
</organism>
<dbReference type="EMBL" id="JABFTP020000165">
    <property type="protein sequence ID" value="KAL3283783.1"/>
    <property type="molecule type" value="Genomic_DNA"/>
</dbReference>